<feature type="transmembrane region" description="Helical" evidence="6">
    <location>
        <begin position="495"/>
        <end position="514"/>
    </location>
</feature>
<feature type="region of interest" description="Disordered" evidence="5">
    <location>
        <begin position="15"/>
        <end position="79"/>
    </location>
</feature>
<keyword evidence="2 6" id="KW-0812">Transmembrane</keyword>
<evidence type="ECO:0000313" key="8">
    <source>
        <dbReference type="EMBL" id="PMD19947.1"/>
    </source>
</evidence>
<organism evidence="8 9">
    <name type="scientific">Hyaloscypha hepaticicola</name>
    <dbReference type="NCBI Taxonomy" id="2082293"/>
    <lineage>
        <taxon>Eukaryota</taxon>
        <taxon>Fungi</taxon>
        <taxon>Dikarya</taxon>
        <taxon>Ascomycota</taxon>
        <taxon>Pezizomycotina</taxon>
        <taxon>Leotiomycetes</taxon>
        <taxon>Helotiales</taxon>
        <taxon>Hyaloscyphaceae</taxon>
        <taxon>Hyaloscypha</taxon>
    </lineage>
</organism>
<proteinExistence type="predicted"/>
<dbReference type="InterPro" id="IPR011701">
    <property type="entry name" value="MFS"/>
</dbReference>
<feature type="transmembrane region" description="Helical" evidence="6">
    <location>
        <begin position="559"/>
        <end position="579"/>
    </location>
</feature>
<feature type="transmembrane region" description="Helical" evidence="6">
    <location>
        <begin position="429"/>
        <end position="455"/>
    </location>
</feature>
<dbReference type="GO" id="GO:0022857">
    <property type="term" value="F:transmembrane transporter activity"/>
    <property type="evidence" value="ECO:0007669"/>
    <property type="project" value="InterPro"/>
</dbReference>
<feature type="transmembrane region" description="Helical" evidence="6">
    <location>
        <begin position="235"/>
        <end position="251"/>
    </location>
</feature>
<evidence type="ECO:0000256" key="4">
    <source>
        <dbReference type="ARBA" id="ARBA00023136"/>
    </source>
</evidence>
<sequence>MSYFLARYLYRKYKNRNQASEPDELNDDQEQQLVPAIVDQTPRSSGADGDKDHAAPCEKDSSAKYRHPDKKRNQKLKNVPLCEHQLATANGTNPLNGGAALGEKAPESSYRDIPDEKRGPKNCPECIAEKKRGKKYRWKLILSLLIPNMMASMDMTITASALPIIASHFNKLNQFNWIVNAFTLASTSSVLCYGQISDVFGRHSVIQAAIFFVLIGSVLGAGAQAWPMLLLGRGFQGLGFSGLAVVTRLILSDKVSLRENAKNNSLFNLLNGIAMGVGPVIGGYLTKASWRWCFIINVPIALVSHISVFFLLRNELIKAQPHRRVEEDGTITIIETPTLLHKLSIIDYGGMLLFFFGAGLIVLGLTWGGIVYSWHSAAALVPLVTGSILFPLFFVYEYLMSPGRMLSRIFPSQSPMIPLSIFRTRDMGVLAYCNFSTGMALYSVFYFIGIWFTVVKNYNSGTAGAQLTYYLPGLGVGVYAAVFSCNVWPRMTFWPLFLGCTLEPLGVGMLTWALKQNGRPAVVCGLLGFAGVGTGLRLMPGMLHAVGLRSGLKSRGLAIMMMASGFGGTVGISIMSSVFSNKLINHIGSVTHVTTNTTASVESIAALPPEIQIIVRRWFSDSIYWAYISILPFLGLAGVLSFLLGNVKLTDQKQNAQGEIDTSGNVEDVPYLWWLATAKRRRAAREAQVVE</sequence>
<feature type="domain" description="Major facilitator superfamily (MFS) profile" evidence="7">
    <location>
        <begin position="140"/>
        <end position="653"/>
    </location>
</feature>
<accession>A0A2J6Q0Z4</accession>
<dbReference type="InterPro" id="IPR036259">
    <property type="entry name" value="MFS_trans_sf"/>
</dbReference>
<dbReference type="PANTHER" id="PTHR23501">
    <property type="entry name" value="MAJOR FACILITATOR SUPERFAMILY"/>
    <property type="match status" value="1"/>
</dbReference>
<dbReference type="InterPro" id="IPR020846">
    <property type="entry name" value="MFS_dom"/>
</dbReference>
<name>A0A2J6Q0Z4_9HELO</name>
<feature type="transmembrane region" description="Helical" evidence="6">
    <location>
        <begin position="177"/>
        <end position="196"/>
    </location>
</feature>
<feature type="transmembrane region" description="Helical" evidence="6">
    <location>
        <begin position="263"/>
        <end position="283"/>
    </location>
</feature>
<keyword evidence="4 6" id="KW-0472">Membrane</keyword>
<feature type="compositionally biased region" description="Acidic residues" evidence="5">
    <location>
        <begin position="21"/>
        <end position="30"/>
    </location>
</feature>
<gene>
    <name evidence="8" type="ORF">NA56DRAFT_628248</name>
</gene>
<feature type="compositionally biased region" description="Basic residues" evidence="5">
    <location>
        <begin position="64"/>
        <end position="75"/>
    </location>
</feature>
<dbReference type="PROSITE" id="PS50850">
    <property type="entry name" value="MFS"/>
    <property type="match status" value="1"/>
</dbReference>
<comment type="subcellular location">
    <subcellularLocation>
        <location evidence="1">Membrane</location>
        <topology evidence="1">Multi-pass membrane protein</topology>
    </subcellularLocation>
</comment>
<feature type="transmembrane region" description="Helical" evidence="6">
    <location>
        <begin position="520"/>
        <end position="539"/>
    </location>
</feature>
<feature type="transmembrane region" description="Helical" evidence="6">
    <location>
        <begin position="467"/>
        <end position="488"/>
    </location>
</feature>
<evidence type="ECO:0000256" key="1">
    <source>
        <dbReference type="ARBA" id="ARBA00004141"/>
    </source>
</evidence>
<dbReference type="AlphaFoldDB" id="A0A2J6Q0Z4"/>
<dbReference type="GO" id="GO:0005886">
    <property type="term" value="C:plasma membrane"/>
    <property type="evidence" value="ECO:0007669"/>
    <property type="project" value="TreeGrafter"/>
</dbReference>
<feature type="transmembrane region" description="Helical" evidence="6">
    <location>
        <begin position="380"/>
        <end position="399"/>
    </location>
</feature>
<keyword evidence="9" id="KW-1185">Reference proteome</keyword>
<dbReference type="Gene3D" id="1.20.1720.10">
    <property type="entry name" value="Multidrug resistance protein D"/>
    <property type="match status" value="1"/>
</dbReference>
<evidence type="ECO:0000313" key="9">
    <source>
        <dbReference type="Proteomes" id="UP000235672"/>
    </source>
</evidence>
<feature type="transmembrane region" description="Helical" evidence="6">
    <location>
        <begin position="624"/>
        <end position="644"/>
    </location>
</feature>
<evidence type="ECO:0000256" key="3">
    <source>
        <dbReference type="ARBA" id="ARBA00022989"/>
    </source>
</evidence>
<dbReference type="Proteomes" id="UP000235672">
    <property type="component" value="Unassembled WGS sequence"/>
</dbReference>
<feature type="transmembrane region" description="Helical" evidence="6">
    <location>
        <begin position="352"/>
        <end position="374"/>
    </location>
</feature>
<reference evidence="8 9" key="1">
    <citation type="submission" date="2016-05" db="EMBL/GenBank/DDBJ databases">
        <title>A degradative enzymes factory behind the ericoid mycorrhizal symbiosis.</title>
        <authorList>
            <consortium name="DOE Joint Genome Institute"/>
            <person name="Martino E."/>
            <person name="Morin E."/>
            <person name="Grelet G."/>
            <person name="Kuo A."/>
            <person name="Kohler A."/>
            <person name="Daghino S."/>
            <person name="Barry K."/>
            <person name="Choi C."/>
            <person name="Cichocki N."/>
            <person name="Clum A."/>
            <person name="Copeland A."/>
            <person name="Hainaut M."/>
            <person name="Haridas S."/>
            <person name="Labutti K."/>
            <person name="Lindquist E."/>
            <person name="Lipzen A."/>
            <person name="Khouja H.-R."/>
            <person name="Murat C."/>
            <person name="Ohm R."/>
            <person name="Olson A."/>
            <person name="Spatafora J."/>
            <person name="Veneault-Fourrey C."/>
            <person name="Henrissat B."/>
            <person name="Grigoriev I."/>
            <person name="Martin F."/>
            <person name="Perotto S."/>
        </authorList>
    </citation>
    <scope>NUCLEOTIDE SEQUENCE [LARGE SCALE GENOMIC DNA]</scope>
    <source>
        <strain evidence="8 9">UAMH 7357</strain>
    </source>
</reference>
<feature type="transmembrane region" description="Helical" evidence="6">
    <location>
        <begin position="289"/>
        <end position="312"/>
    </location>
</feature>
<keyword evidence="3 6" id="KW-1133">Transmembrane helix</keyword>
<dbReference type="OrthoDB" id="6770063at2759"/>
<feature type="compositionally biased region" description="Basic and acidic residues" evidence="5">
    <location>
        <begin position="48"/>
        <end position="63"/>
    </location>
</feature>
<evidence type="ECO:0000256" key="5">
    <source>
        <dbReference type="SAM" id="MobiDB-lite"/>
    </source>
</evidence>
<evidence type="ECO:0000256" key="6">
    <source>
        <dbReference type="SAM" id="Phobius"/>
    </source>
</evidence>
<dbReference type="PANTHER" id="PTHR23501:SF39">
    <property type="entry name" value="MULTIDRUG TRANSPORTER, PUTATIVE (AFU_ORTHOLOGUE AFUA_1G05010)-RELATED"/>
    <property type="match status" value="1"/>
</dbReference>
<feature type="transmembrane region" description="Helical" evidence="6">
    <location>
        <begin position="140"/>
        <end position="165"/>
    </location>
</feature>
<evidence type="ECO:0000256" key="2">
    <source>
        <dbReference type="ARBA" id="ARBA00022692"/>
    </source>
</evidence>
<feature type="transmembrane region" description="Helical" evidence="6">
    <location>
        <begin position="208"/>
        <end position="229"/>
    </location>
</feature>
<protein>
    <submittedName>
        <fullName evidence="8">MFS general substrate transporter</fullName>
    </submittedName>
</protein>
<dbReference type="SUPFAM" id="SSF103473">
    <property type="entry name" value="MFS general substrate transporter"/>
    <property type="match status" value="1"/>
</dbReference>
<dbReference type="EMBL" id="KZ613487">
    <property type="protein sequence ID" value="PMD19947.1"/>
    <property type="molecule type" value="Genomic_DNA"/>
</dbReference>
<evidence type="ECO:0000259" key="7">
    <source>
        <dbReference type="PROSITE" id="PS50850"/>
    </source>
</evidence>
<dbReference type="Pfam" id="PF07690">
    <property type="entry name" value="MFS_1"/>
    <property type="match status" value="1"/>
</dbReference>